<dbReference type="RefSeq" id="WP_367640568.1">
    <property type="nucleotide sequence ID" value="NZ_JBFNQN010000016.1"/>
</dbReference>
<dbReference type="SMART" id="SM00267">
    <property type="entry name" value="GGDEF"/>
    <property type="match status" value="1"/>
</dbReference>
<dbReference type="Pfam" id="PF01590">
    <property type="entry name" value="GAF"/>
    <property type="match status" value="1"/>
</dbReference>
<gene>
    <name evidence="2" type="ORF">AB1207_21285</name>
</gene>
<dbReference type="PROSITE" id="PS50887">
    <property type="entry name" value="GGDEF"/>
    <property type="match status" value="1"/>
</dbReference>
<dbReference type="SMART" id="SM00065">
    <property type="entry name" value="GAF"/>
    <property type="match status" value="1"/>
</dbReference>
<dbReference type="InterPro" id="IPR050469">
    <property type="entry name" value="Diguanylate_Cyclase"/>
</dbReference>
<evidence type="ECO:0000259" key="1">
    <source>
        <dbReference type="PROSITE" id="PS50887"/>
    </source>
</evidence>
<reference evidence="2 3" key="1">
    <citation type="submission" date="2024-07" db="EMBL/GenBank/DDBJ databases">
        <authorList>
            <person name="Thanompreechachai J."/>
            <person name="Duangmal K."/>
        </authorList>
    </citation>
    <scope>NUCLEOTIDE SEQUENCE [LARGE SCALE GENOMIC DNA]</scope>
    <source>
        <strain evidence="2 3">KCTC 19886</strain>
    </source>
</reference>
<dbReference type="Proteomes" id="UP001555826">
    <property type="component" value="Unassembled WGS sequence"/>
</dbReference>
<dbReference type="PANTHER" id="PTHR45138">
    <property type="entry name" value="REGULATORY COMPONENTS OF SENSORY TRANSDUCTION SYSTEM"/>
    <property type="match status" value="1"/>
</dbReference>
<organism evidence="2 3">
    <name type="scientific">Kineococcus endophyticus</name>
    <dbReference type="NCBI Taxonomy" id="1181883"/>
    <lineage>
        <taxon>Bacteria</taxon>
        <taxon>Bacillati</taxon>
        <taxon>Actinomycetota</taxon>
        <taxon>Actinomycetes</taxon>
        <taxon>Kineosporiales</taxon>
        <taxon>Kineosporiaceae</taxon>
        <taxon>Kineococcus</taxon>
    </lineage>
</organism>
<dbReference type="InterPro" id="IPR029016">
    <property type="entry name" value="GAF-like_dom_sf"/>
</dbReference>
<dbReference type="EMBL" id="JBFNQN010000016">
    <property type="protein sequence ID" value="MEW9267291.1"/>
    <property type="molecule type" value="Genomic_DNA"/>
</dbReference>
<feature type="domain" description="GGDEF" evidence="1">
    <location>
        <begin position="145"/>
        <end position="270"/>
    </location>
</feature>
<dbReference type="Gene3D" id="3.30.450.40">
    <property type="match status" value="1"/>
</dbReference>
<name>A0ABV3PCB7_9ACTN</name>
<keyword evidence="3" id="KW-1185">Reference proteome</keyword>
<dbReference type="EC" id="2.7.7.65" evidence="2"/>
<dbReference type="NCBIfam" id="TIGR00254">
    <property type="entry name" value="GGDEF"/>
    <property type="match status" value="1"/>
</dbReference>
<dbReference type="CDD" id="cd01949">
    <property type="entry name" value="GGDEF"/>
    <property type="match status" value="1"/>
</dbReference>
<proteinExistence type="predicted"/>
<dbReference type="SUPFAM" id="SSF55781">
    <property type="entry name" value="GAF domain-like"/>
    <property type="match status" value="1"/>
</dbReference>
<dbReference type="GO" id="GO:0052621">
    <property type="term" value="F:diguanylate cyclase activity"/>
    <property type="evidence" value="ECO:0007669"/>
    <property type="project" value="UniProtKB-EC"/>
</dbReference>
<dbReference type="InterPro" id="IPR043128">
    <property type="entry name" value="Rev_trsase/Diguanyl_cyclase"/>
</dbReference>
<dbReference type="InterPro" id="IPR000160">
    <property type="entry name" value="GGDEF_dom"/>
</dbReference>
<dbReference type="Gene3D" id="3.30.70.270">
    <property type="match status" value="1"/>
</dbReference>
<comment type="caution">
    <text evidence="2">The sequence shown here is derived from an EMBL/GenBank/DDBJ whole genome shotgun (WGS) entry which is preliminary data.</text>
</comment>
<protein>
    <submittedName>
        <fullName evidence="2">Diguanylate cyclase</fullName>
        <ecNumber evidence="2">2.7.7.65</ecNumber>
    </submittedName>
</protein>
<dbReference type="SUPFAM" id="SSF55073">
    <property type="entry name" value="Nucleotide cyclase"/>
    <property type="match status" value="1"/>
</dbReference>
<accession>A0ABV3PCB7</accession>
<evidence type="ECO:0000313" key="2">
    <source>
        <dbReference type="EMBL" id="MEW9267291.1"/>
    </source>
</evidence>
<dbReference type="PANTHER" id="PTHR45138:SF9">
    <property type="entry name" value="DIGUANYLATE CYCLASE DGCM-RELATED"/>
    <property type="match status" value="1"/>
</dbReference>
<evidence type="ECO:0000313" key="3">
    <source>
        <dbReference type="Proteomes" id="UP001555826"/>
    </source>
</evidence>
<sequence>MSSPLPVQTGPEHTVADPVVAAVLADLTRRCGGVPWWCTGPCEDDLPAAAGLVDLPVRGPAGGLLVRLRGGPFPVPPAADVVASLPAVLDVRGAVLGRDEDLRQEAARRREAERVAGTDPLTGLLNRRGWDLALAGATAASDPGRPAVVVVLDLDDLKTVNDVGGHDAGDALLRRAGRLVAGAVEACDAVARTGGDEFCVLLLGRDTATAAEVVHRLGDVLTAAGVPASVGAAAADGPDLAGAWARADEEMYEDKRVRKIRRNAVPAAPTPAGDDAWSGVEVDDLLRLLTDQLGTDAAFVSRFTGEDRYFRNIVADFDTPVEPGDMTALEGTYCRLIVDGVVPGVIPDALEVPVLADLPLTRALSIRRYLGAPVRTRDGRLYGTVCTFSRRPASGRDGAADARVLQALADVVARRVEEEDGRTGRR</sequence>
<dbReference type="InterPro" id="IPR003018">
    <property type="entry name" value="GAF"/>
</dbReference>
<dbReference type="Pfam" id="PF00990">
    <property type="entry name" value="GGDEF"/>
    <property type="match status" value="1"/>
</dbReference>
<keyword evidence="2" id="KW-0548">Nucleotidyltransferase</keyword>
<dbReference type="InterPro" id="IPR029787">
    <property type="entry name" value="Nucleotide_cyclase"/>
</dbReference>
<keyword evidence="2" id="KW-0808">Transferase</keyword>